<dbReference type="PROSITE" id="PS51257">
    <property type="entry name" value="PROKAR_LIPOPROTEIN"/>
    <property type="match status" value="1"/>
</dbReference>
<reference evidence="2" key="1">
    <citation type="submission" date="2021-07" db="EMBL/GenBank/DDBJ databases">
        <title>Roseobacter insulae sp. nov., isolated from a tidal flat.</title>
        <authorList>
            <person name="Park S."/>
            <person name="Yoon J.-H."/>
        </authorList>
    </citation>
    <scope>NUCLEOTIDE SEQUENCE</scope>
    <source>
        <strain evidence="2">YSTF-M11</strain>
    </source>
</reference>
<name>A0A9X1FVF0_9RHOB</name>
<accession>A0A9X1FVF0</accession>
<dbReference type="AlphaFoldDB" id="A0A9X1FVF0"/>
<gene>
    <name evidence="2" type="ORF">KX928_11840</name>
</gene>
<organism evidence="2 3">
    <name type="scientific">Roseobacter insulae</name>
    <dbReference type="NCBI Taxonomy" id="2859783"/>
    <lineage>
        <taxon>Bacteria</taxon>
        <taxon>Pseudomonadati</taxon>
        <taxon>Pseudomonadota</taxon>
        <taxon>Alphaproteobacteria</taxon>
        <taxon>Rhodobacterales</taxon>
        <taxon>Roseobacteraceae</taxon>
        <taxon>Roseobacter</taxon>
    </lineage>
</organism>
<feature type="chain" id="PRO_5040830057" evidence="1">
    <location>
        <begin position="19"/>
        <end position="95"/>
    </location>
</feature>
<evidence type="ECO:0000313" key="3">
    <source>
        <dbReference type="Proteomes" id="UP001138661"/>
    </source>
</evidence>
<keyword evidence="3" id="KW-1185">Reference proteome</keyword>
<sequence length="95" mass="10048">MMRISACVVLALVTSACAQFPEVDNATPPGAEVAAYPDLVPLDPLIDEVAATQTDIPESEAQLEARVASLQARANALRGSVLGSSDRRRLEESLQ</sequence>
<proteinExistence type="predicted"/>
<evidence type="ECO:0000313" key="2">
    <source>
        <dbReference type="EMBL" id="MBW4708474.1"/>
    </source>
</evidence>
<dbReference type="Proteomes" id="UP001138661">
    <property type="component" value="Unassembled WGS sequence"/>
</dbReference>
<keyword evidence="1" id="KW-0732">Signal</keyword>
<evidence type="ECO:0000256" key="1">
    <source>
        <dbReference type="SAM" id="SignalP"/>
    </source>
</evidence>
<dbReference type="RefSeq" id="WP_219502357.1">
    <property type="nucleotide sequence ID" value="NZ_JAHXDN010000003.1"/>
</dbReference>
<protein>
    <submittedName>
        <fullName evidence="2">Uncharacterized protein</fullName>
    </submittedName>
</protein>
<feature type="signal peptide" evidence="1">
    <location>
        <begin position="1"/>
        <end position="18"/>
    </location>
</feature>
<comment type="caution">
    <text evidence="2">The sequence shown here is derived from an EMBL/GenBank/DDBJ whole genome shotgun (WGS) entry which is preliminary data.</text>
</comment>
<dbReference type="EMBL" id="JAHXDN010000003">
    <property type="protein sequence ID" value="MBW4708474.1"/>
    <property type="molecule type" value="Genomic_DNA"/>
</dbReference>